<evidence type="ECO:0000256" key="1">
    <source>
        <dbReference type="SAM" id="MobiDB-lite"/>
    </source>
</evidence>
<feature type="region of interest" description="Disordered" evidence="1">
    <location>
        <begin position="93"/>
        <end position="129"/>
    </location>
</feature>
<proteinExistence type="predicted"/>
<dbReference type="AlphaFoldDB" id="A0A183LRF2"/>
<reference evidence="2 3" key="1">
    <citation type="submission" date="2018-11" db="EMBL/GenBank/DDBJ databases">
        <authorList>
            <consortium name="Pathogen Informatics"/>
        </authorList>
    </citation>
    <scope>NUCLEOTIDE SEQUENCE [LARGE SCALE GENOMIC DNA]</scope>
    <source>
        <strain evidence="2 3">Zambia</strain>
    </source>
</reference>
<name>A0A183LRF2_9TREM</name>
<protein>
    <submittedName>
        <fullName evidence="2">Uncharacterized protein</fullName>
    </submittedName>
</protein>
<sequence>MELKLGELQQQPSRSILMISLQGMKNMNQYLIMIKQNFMYNTINILNLSLIKNGGLIQFPLIIQRNRNDGSQITVDQTQQSLDSQIYNQLKSGNDVGHLIPDNHHHQQQQQQSTELLQESQDSEIQRTQEIQNEVNSQQLDSSSQSDHSQSDVDDFILVQPPLSEQFRSLQNSQNQSSQQTAWNLLCGSFVSLINHLDSRYCIVVTYIYHENTTGLIKTIIIINSCTSVCFNVLLFNCANYSHFCASITFHYCSAVFATVRTYSVFLLPLVPFLARSRYSFDTTRSPNE</sequence>
<feature type="compositionally biased region" description="Low complexity" evidence="1">
    <location>
        <begin position="108"/>
        <end position="120"/>
    </location>
</feature>
<dbReference type="Proteomes" id="UP000277204">
    <property type="component" value="Unassembled WGS sequence"/>
</dbReference>
<gene>
    <name evidence="2" type="ORF">SMRZ_LOCUS6377</name>
</gene>
<evidence type="ECO:0000313" key="2">
    <source>
        <dbReference type="EMBL" id="VDO70783.1"/>
    </source>
</evidence>
<keyword evidence="3" id="KW-1185">Reference proteome</keyword>
<dbReference type="EMBL" id="UZAI01002362">
    <property type="protein sequence ID" value="VDO70783.1"/>
    <property type="molecule type" value="Genomic_DNA"/>
</dbReference>
<accession>A0A183LRF2</accession>
<evidence type="ECO:0000313" key="3">
    <source>
        <dbReference type="Proteomes" id="UP000277204"/>
    </source>
</evidence>
<organism evidence="2 3">
    <name type="scientific">Schistosoma margrebowiei</name>
    <dbReference type="NCBI Taxonomy" id="48269"/>
    <lineage>
        <taxon>Eukaryota</taxon>
        <taxon>Metazoa</taxon>
        <taxon>Spiralia</taxon>
        <taxon>Lophotrochozoa</taxon>
        <taxon>Platyhelminthes</taxon>
        <taxon>Trematoda</taxon>
        <taxon>Digenea</taxon>
        <taxon>Strigeidida</taxon>
        <taxon>Schistosomatoidea</taxon>
        <taxon>Schistosomatidae</taxon>
        <taxon>Schistosoma</taxon>
    </lineage>
</organism>